<protein>
    <submittedName>
        <fullName evidence="1">Uncharacterized protein</fullName>
    </submittedName>
</protein>
<keyword evidence="2" id="KW-1185">Reference proteome</keyword>
<sequence>ANIRSLMVTSLLGIGRGSDPVSAVSREGGSLETDFTLKCLELYQGSHCNDCITQPHRILVLVSISHVLFEDMRLHLDSIQLFHL</sequence>
<accession>A0A843UTR4</accession>
<comment type="caution">
    <text evidence="1">The sequence shown here is derived from an EMBL/GenBank/DDBJ whole genome shotgun (WGS) entry which is preliminary data.</text>
</comment>
<dbReference type="AlphaFoldDB" id="A0A843UTR4"/>
<dbReference type="Proteomes" id="UP000652761">
    <property type="component" value="Unassembled WGS sequence"/>
</dbReference>
<feature type="non-terminal residue" evidence="1">
    <location>
        <position position="1"/>
    </location>
</feature>
<gene>
    <name evidence="1" type="ORF">Taro_019364</name>
</gene>
<proteinExistence type="predicted"/>
<reference evidence="1" key="1">
    <citation type="submission" date="2017-07" db="EMBL/GenBank/DDBJ databases">
        <title>Taro Niue Genome Assembly and Annotation.</title>
        <authorList>
            <person name="Atibalentja N."/>
            <person name="Keating K."/>
            <person name="Fields C.J."/>
        </authorList>
    </citation>
    <scope>NUCLEOTIDE SEQUENCE</scope>
    <source>
        <strain evidence="1">Niue_2</strain>
        <tissue evidence="1">Leaf</tissue>
    </source>
</reference>
<name>A0A843UTR4_COLES</name>
<evidence type="ECO:0000313" key="1">
    <source>
        <dbReference type="EMBL" id="MQL86841.1"/>
    </source>
</evidence>
<organism evidence="1 2">
    <name type="scientific">Colocasia esculenta</name>
    <name type="common">Wild taro</name>
    <name type="synonym">Arum esculentum</name>
    <dbReference type="NCBI Taxonomy" id="4460"/>
    <lineage>
        <taxon>Eukaryota</taxon>
        <taxon>Viridiplantae</taxon>
        <taxon>Streptophyta</taxon>
        <taxon>Embryophyta</taxon>
        <taxon>Tracheophyta</taxon>
        <taxon>Spermatophyta</taxon>
        <taxon>Magnoliopsida</taxon>
        <taxon>Liliopsida</taxon>
        <taxon>Araceae</taxon>
        <taxon>Aroideae</taxon>
        <taxon>Colocasieae</taxon>
        <taxon>Colocasia</taxon>
    </lineage>
</organism>
<evidence type="ECO:0000313" key="2">
    <source>
        <dbReference type="Proteomes" id="UP000652761"/>
    </source>
</evidence>
<dbReference type="EMBL" id="NMUH01000930">
    <property type="protein sequence ID" value="MQL86841.1"/>
    <property type="molecule type" value="Genomic_DNA"/>
</dbReference>